<dbReference type="EMBL" id="RCNL01000006">
    <property type="protein sequence ID" value="TXL77388.1"/>
    <property type="molecule type" value="Genomic_DNA"/>
</dbReference>
<comment type="caution">
    <text evidence="1">The sequence shown here is derived from an EMBL/GenBank/DDBJ whole genome shotgun (WGS) entry which is preliminary data.</text>
</comment>
<proteinExistence type="predicted"/>
<evidence type="ECO:0000313" key="1">
    <source>
        <dbReference type="EMBL" id="TXL77388.1"/>
    </source>
</evidence>
<accession>A0ABY3LDL8</accession>
<gene>
    <name evidence="1" type="ORF">D9O29_15650</name>
</gene>
<evidence type="ECO:0000313" key="2">
    <source>
        <dbReference type="Proteomes" id="UP000426772"/>
    </source>
</evidence>
<dbReference type="Proteomes" id="UP000426772">
    <property type="component" value="Unassembled WGS sequence"/>
</dbReference>
<protein>
    <submittedName>
        <fullName evidence="1">Uncharacterized protein</fullName>
    </submittedName>
</protein>
<reference evidence="1 2" key="1">
    <citation type="submission" date="2018-10" db="EMBL/GenBank/DDBJ databases">
        <title>Draft genome sequence of Pantoea vagans isolated from corpses of the sugarcane aphid Melanaphis sacchari Zehntner.</title>
        <authorList>
            <person name="Toledo E."/>
            <person name="Pena G."/>
            <person name="Lozano L."/>
        </authorList>
    </citation>
    <scope>NUCLEOTIDE SEQUENCE [LARGE SCALE GENOMIC DNA]</scope>
    <source>
        <strain evidence="1 2">ET-90</strain>
    </source>
</reference>
<name>A0ABY3LDL8_9GAMM</name>
<organism evidence="1 2">
    <name type="scientific">Pantoea vagans</name>
    <dbReference type="NCBI Taxonomy" id="470934"/>
    <lineage>
        <taxon>Bacteria</taxon>
        <taxon>Pseudomonadati</taxon>
        <taxon>Pseudomonadota</taxon>
        <taxon>Gammaproteobacteria</taxon>
        <taxon>Enterobacterales</taxon>
        <taxon>Erwiniaceae</taxon>
        <taxon>Pantoea</taxon>
    </lineage>
</organism>
<keyword evidence="2" id="KW-1185">Reference proteome</keyword>
<sequence>MTDNHTVITKMQADSLLGVRLDKALAGVKDAVLDQARHVNMGVTRLAFYSSCFTDNYQDVCAAQKSEDVRFMEALVQLVKRHDVIKRMFQIYVEHLLSTRSSESTRRIQQALIKKGATIASSSLTNQGLSSAIAAALGFSFGMKISVDTKLAKISAVSVTLASYYGYVQEAAEAAHKLLQLSPIYYSALYAEKLEMLYFIIEPVINQNVHLISTLSSEDEIANAIMRVLR</sequence>
<dbReference type="RefSeq" id="WP_147789605.1">
    <property type="nucleotide sequence ID" value="NZ_RCNL01000006.1"/>
</dbReference>